<organism evidence="2 3">
    <name type="scientific">Orbilia ellipsospora</name>
    <dbReference type="NCBI Taxonomy" id="2528407"/>
    <lineage>
        <taxon>Eukaryota</taxon>
        <taxon>Fungi</taxon>
        <taxon>Dikarya</taxon>
        <taxon>Ascomycota</taxon>
        <taxon>Pezizomycotina</taxon>
        <taxon>Orbiliomycetes</taxon>
        <taxon>Orbiliales</taxon>
        <taxon>Orbiliaceae</taxon>
        <taxon>Orbilia</taxon>
    </lineage>
</organism>
<feature type="region of interest" description="Disordered" evidence="1">
    <location>
        <begin position="1"/>
        <end position="37"/>
    </location>
</feature>
<dbReference type="EMBL" id="JAVHJO010000016">
    <property type="protein sequence ID" value="KAK6526397.1"/>
    <property type="molecule type" value="Genomic_DNA"/>
</dbReference>
<evidence type="ECO:0000256" key="1">
    <source>
        <dbReference type="SAM" id="MobiDB-lite"/>
    </source>
</evidence>
<comment type="caution">
    <text evidence="2">The sequence shown here is derived from an EMBL/GenBank/DDBJ whole genome shotgun (WGS) entry which is preliminary data.</text>
</comment>
<protein>
    <recommendedName>
        <fullName evidence="4">PARP catalytic domain-containing protein</fullName>
    </recommendedName>
</protein>
<dbReference type="SUPFAM" id="SSF56399">
    <property type="entry name" value="ADP-ribosylation"/>
    <property type="match status" value="1"/>
</dbReference>
<gene>
    <name evidence="2" type="ORF">TWF694_004992</name>
</gene>
<name>A0AAV9WUI8_9PEZI</name>
<reference evidence="2 3" key="1">
    <citation type="submission" date="2019-10" db="EMBL/GenBank/DDBJ databases">
        <authorList>
            <person name="Palmer J.M."/>
        </authorList>
    </citation>
    <scope>NUCLEOTIDE SEQUENCE [LARGE SCALE GENOMIC DNA]</scope>
    <source>
        <strain evidence="2 3">TWF694</strain>
    </source>
</reference>
<dbReference type="Proteomes" id="UP001365542">
    <property type="component" value="Unassembled WGS sequence"/>
</dbReference>
<feature type="compositionally biased region" description="Polar residues" evidence="1">
    <location>
        <begin position="1"/>
        <end position="11"/>
    </location>
</feature>
<keyword evidence="3" id="KW-1185">Reference proteome</keyword>
<feature type="region of interest" description="Disordered" evidence="1">
    <location>
        <begin position="285"/>
        <end position="309"/>
    </location>
</feature>
<proteinExistence type="predicted"/>
<sequence length="598" mass="68243">MAAIITNTKSEPSPPLDEAEIWDTPSDKEYETSSSSEDITFKDELQIDIPTEQILFTEDDIIELSFLREEEIDKMVESGMIASDSRFDESLREKIVFSYPELILTLETGDRYPVFPPSYTLDNLTLPRLVVDNLRISLRNIMVAFDDANAIKRWTSRADNEENYGAFESDMVALQLATKTKEHILAHRAVVDSTIDLTNVAVNITAATSRSEILNSHKGIDPASYNTSAAIKELLGKSIPEVCETIPSNYRILHVENVVKPSLYKDFYEVKSKIRDRLLTIHTSTLRKSVPPEHQRKSASQGKLAERRERESLADYLTTPKCTFHGTQRHAITNIIRHGFLRPGDINPDTGHPLEVRCGNTYGRGIYTSPSPRFSLSYSGYEALPTTASQFSGLKLIVCATIMGRPARVTREDNWRNQTEPYPNSDSHVANGEYEYIVFHPRQTIPVLVIHLDWGKEHYDEFVNIPLNPMIWIEEMRQKRKENKKHYKLESETMFPADLVNRKQALMSRALKWFPYGYGPATGTRFVIEAVADDSDDEEEYGEYQEDRAEGKGGSSGYFWEMPAVDGEDERFDEFFMERRAKAGKVDMQVKVDDDDED</sequence>
<evidence type="ECO:0008006" key="4">
    <source>
        <dbReference type="Google" id="ProtNLM"/>
    </source>
</evidence>
<dbReference type="AlphaFoldDB" id="A0AAV9WUI8"/>
<feature type="region of interest" description="Disordered" evidence="1">
    <location>
        <begin position="537"/>
        <end position="560"/>
    </location>
</feature>
<evidence type="ECO:0000313" key="3">
    <source>
        <dbReference type="Proteomes" id="UP001365542"/>
    </source>
</evidence>
<accession>A0AAV9WUI8</accession>
<dbReference type="Gene3D" id="3.90.228.10">
    <property type="match status" value="1"/>
</dbReference>
<evidence type="ECO:0000313" key="2">
    <source>
        <dbReference type="EMBL" id="KAK6526397.1"/>
    </source>
</evidence>